<evidence type="ECO:0000256" key="5">
    <source>
        <dbReference type="ARBA" id="ARBA00023014"/>
    </source>
</evidence>
<evidence type="ECO:0000256" key="1">
    <source>
        <dbReference type="ARBA" id="ARBA00001966"/>
    </source>
</evidence>
<sequence>MIQYHVFRDKFDFFLYLPNYKQLFYLDRNEYETLKSSVDEKIKNNILNFYKNRITKIDEYQNLNTRNKRYGLFLCIANICNAKCIYCFANHGDYGKEKGIMPSEIAYKAIDKFMEMIPKDAEAYIIFFGGEPLLAFKEIINTVEYTNKKYLGEKSYQFHIVTNGTLLSREKIDFFYEHNFGVAVSIDGGRNIQNFQRPLINQKNSYDLIVKNLDYLLRKVKKVHARGTYFDFDISLVKIYDDLLKLGFREVNVPPDILNPNIKNTYPKLLSQLENLYEYIVEYIKVHDDFPFGLFTDHIRRIFMPKIRNAFSCGLGETTYSIDIKGDIYPCHRYSSEIEYKMGNINSGIKKINLNFSFKKCEKCWNRYTCSHGCSYNDLKLTGSSDDKNIYWCIYSQKMTELSLRLIPKLKEKHLKKILGIS</sequence>
<keyword evidence="3" id="KW-0479">Metal-binding</keyword>
<evidence type="ECO:0000259" key="6">
    <source>
        <dbReference type="PROSITE" id="PS51918"/>
    </source>
</evidence>
<reference evidence="7 8" key="1">
    <citation type="submission" date="2021-02" db="EMBL/GenBank/DDBJ databases">
        <title>Characterization of Marinitoga sp. nov. str. BP5-C20A.</title>
        <authorList>
            <person name="Erauso G."/>
            <person name="Postec A."/>
        </authorList>
    </citation>
    <scope>NUCLEOTIDE SEQUENCE [LARGE SCALE GENOMIC DNA]</scope>
    <source>
        <strain evidence="7 8">BP5-C20A</strain>
    </source>
</reference>
<dbReference type="Pfam" id="PF04055">
    <property type="entry name" value="Radical_SAM"/>
    <property type="match status" value="1"/>
</dbReference>
<comment type="cofactor">
    <cofactor evidence="1">
        <name>[4Fe-4S] cluster</name>
        <dbReference type="ChEBI" id="CHEBI:49883"/>
    </cofactor>
</comment>
<dbReference type="Proteomes" id="UP001232493">
    <property type="component" value="Chromosome"/>
</dbReference>
<organism evidence="7 8">
    <name type="scientific">Marinitoga aeolica</name>
    <dbReference type="NCBI Taxonomy" id="2809031"/>
    <lineage>
        <taxon>Bacteria</taxon>
        <taxon>Thermotogati</taxon>
        <taxon>Thermotogota</taxon>
        <taxon>Thermotogae</taxon>
        <taxon>Petrotogales</taxon>
        <taxon>Petrotogaceae</taxon>
        <taxon>Marinitoga</taxon>
    </lineage>
</organism>
<evidence type="ECO:0000256" key="2">
    <source>
        <dbReference type="ARBA" id="ARBA00022691"/>
    </source>
</evidence>
<dbReference type="PANTHER" id="PTHR43273:SF8">
    <property type="entry name" value="RADICAL SAM DOMAIN PROTEIN"/>
    <property type="match status" value="1"/>
</dbReference>
<evidence type="ECO:0000313" key="8">
    <source>
        <dbReference type="Proteomes" id="UP001232493"/>
    </source>
</evidence>
<dbReference type="SFLD" id="SFLDG01067">
    <property type="entry name" value="SPASM/twitch_domain_containing"/>
    <property type="match status" value="1"/>
</dbReference>
<dbReference type="InterPro" id="IPR023867">
    <property type="entry name" value="Sulphatase_maturase_rSAM"/>
</dbReference>
<dbReference type="InterPro" id="IPR058240">
    <property type="entry name" value="rSAM_sf"/>
</dbReference>
<keyword evidence="8" id="KW-1185">Reference proteome</keyword>
<feature type="domain" description="Radical SAM core" evidence="6">
    <location>
        <begin position="66"/>
        <end position="291"/>
    </location>
</feature>
<dbReference type="InterPro" id="IPR023885">
    <property type="entry name" value="4Fe4S-binding_SPASM_dom"/>
</dbReference>
<dbReference type="SUPFAM" id="SSF102114">
    <property type="entry name" value="Radical SAM enzymes"/>
    <property type="match status" value="1"/>
</dbReference>
<keyword evidence="4" id="KW-0408">Iron</keyword>
<dbReference type="SFLD" id="SFLDG01386">
    <property type="entry name" value="main_SPASM_domain-containing"/>
    <property type="match status" value="1"/>
</dbReference>
<dbReference type="SFLD" id="SFLDG01384">
    <property type="entry name" value="thioether_bond_formation_requi"/>
    <property type="match status" value="1"/>
</dbReference>
<dbReference type="CDD" id="cd01335">
    <property type="entry name" value="Radical_SAM"/>
    <property type="match status" value="1"/>
</dbReference>
<dbReference type="InterPro" id="IPR013785">
    <property type="entry name" value="Aldolase_TIM"/>
</dbReference>
<dbReference type="EMBL" id="CP069362">
    <property type="protein sequence ID" value="WGS64912.1"/>
    <property type="molecule type" value="Genomic_DNA"/>
</dbReference>
<keyword evidence="5" id="KW-0411">Iron-sulfur</keyword>
<dbReference type="RefSeq" id="WP_280998950.1">
    <property type="nucleotide sequence ID" value="NZ_CP069362.1"/>
</dbReference>
<dbReference type="NCBIfam" id="TIGR04085">
    <property type="entry name" value="rSAM_more_4Fe4S"/>
    <property type="match status" value="1"/>
</dbReference>
<keyword evidence="2" id="KW-0949">S-adenosyl-L-methionine</keyword>
<dbReference type="Gene3D" id="3.20.20.70">
    <property type="entry name" value="Aldolase class I"/>
    <property type="match status" value="1"/>
</dbReference>
<evidence type="ECO:0000313" key="7">
    <source>
        <dbReference type="EMBL" id="WGS64912.1"/>
    </source>
</evidence>
<proteinExistence type="predicted"/>
<dbReference type="PROSITE" id="PS51918">
    <property type="entry name" value="RADICAL_SAM"/>
    <property type="match status" value="1"/>
</dbReference>
<name>A0ABY8PQI7_9BACT</name>
<evidence type="ECO:0000256" key="4">
    <source>
        <dbReference type="ARBA" id="ARBA00023004"/>
    </source>
</evidence>
<dbReference type="PANTHER" id="PTHR43273">
    <property type="entry name" value="ANAEROBIC SULFATASE-MATURATING ENZYME HOMOLOG ASLB-RELATED"/>
    <property type="match status" value="1"/>
</dbReference>
<accession>A0ABY8PQI7</accession>
<protein>
    <submittedName>
        <fullName evidence="7">Radical SAM protein</fullName>
    </submittedName>
</protein>
<dbReference type="InterPro" id="IPR007197">
    <property type="entry name" value="rSAM"/>
</dbReference>
<dbReference type="SFLD" id="SFLDS00029">
    <property type="entry name" value="Radical_SAM"/>
    <property type="match status" value="1"/>
</dbReference>
<evidence type="ECO:0000256" key="3">
    <source>
        <dbReference type="ARBA" id="ARBA00022723"/>
    </source>
</evidence>
<gene>
    <name evidence="7" type="ORF">JRV97_11235</name>
</gene>